<feature type="transmembrane region" description="Helical" evidence="6">
    <location>
        <begin position="723"/>
        <end position="744"/>
    </location>
</feature>
<evidence type="ECO:0000256" key="3">
    <source>
        <dbReference type="ARBA" id="ARBA00074021"/>
    </source>
</evidence>
<dbReference type="InterPro" id="IPR034028">
    <property type="entry name" value="ZnMc_ADAM_fungal"/>
</dbReference>
<dbReference type="SUPFAM" id="SSF55486">
    <property type="entry name" value="Metalloproteases ('zincins'), catalytic domain"/>
    <property type="match status" value="1"/>
</dbReference>
<evidence type="ECO:0000256" key="7">
    <source>
        <dbReference type="SAM" id="SignalP"/>
    </source>
</evidence>
<dbReference type="GO" id="GO:0046872">
    <property type="term" value="F:metal ion binding"/>
    <property type="evidence" value="ECO:0007669"/>
    <property type="project" value="UniProtKB-KW"/>
</dbReference>
<feature type="region of interest" description="Disordered" evidence="5">
    <location>
        <begin position="755"/>
        <end position="828"/>
    </location>
</feature>
<keyword evidence="4" id="KW-0862">Zinc</keyword>
<evidence type="ECO:0000256" key="6">
    <source>
        <dbReference type="SAM" id="Phobius"/>
    </source>
</evidence>
<feature type="active site" evidence="4">
    <location>
        <position position="447"/>
    </location>
</feature>
<dbReference type="Gene3D" id="4.10.70.10">
    <property type="entry name" value="Disintegrin domain"/>
    <property type="match status" value="1"/>
</dbReference>
<protein>
    <recommendedName>
        <fullName evidence="3">Disintegrin and metalloproteinase domain-containing protein B</fullName>
    </recommendedName>
</protein>
<dbReference type="GO" id="GO:0004222">
    <property type="term" value="F:metalloendopeptidase activity"/>
    <property type="evidence" value="ECO:0007669"/>
    <property type="project" value="InterPro"/>
</dbReference>
<reference evidence="10 11" key="1">
    <citation type="submission" date="2019-04" db="EMBL/GenBank/DDBJ databases">
        <title>Comparative genomics and transcriptomics to analyze fruiting body development in filamentous ascomycetes.</title>
        <authorList>
            <consortium name="DOE Joint Genome Institute"/>
            <person name="Lutkenhaus R."/>
            <person name="Traeger S."/>
            <person name="Breuer J."/>
            <person name="Kuo A."/>
            <person name="Lipzen A."/>
            <person name="Pangilinan J."/>
            <person name="Dilworth D."/>
            <person name="Sandor L."/>
            <person name="Poggeler S."/>
            <person name="Barry K."/>
            <person name="Grigoriev I.V."/>
            <person name="Nowrousian M."/>
        </authorList>
    </citation>
    <scope>NUCLEOTIDE SEQUENCE [LARGE SCALE GENOMIC DNA]</scope>
    <source>
        <strain evidence="10 11">CBS 389.68</strain>
    </source>
</reference>
<feature type="chain" id="PRO_5020964961" description="Disintegrin and metalloproteinase domain-containing protein B" evidence="7">
    <location>
        <begin position="29"/>
        <end position="828"/>
    </location>
</feature>
<evidence type="ECO:0000259" key="9">
    <source>
        <dbReference type="PROSITE" id="PS50215"/>
    </source>
</evidence>
<dbReference type="PANTHER" id="PTHR11905">
    <property type="entry name" value="ADAM A DISINTEGRIN AND METALLOPROTEASE DOMAIN"/>
    <property type="match status" value="1"/>
</dbReference>
<feature type="binding site" evidence="4">
    <location>
        <position position="456"/>
    </location>
    <ligand>
        <name>Zn(2+)</name>
        <dbReference type="ChEBI" id="CHEBI:29105"/>
        <note>catalytic</note>
    </ligand>
</feature>
<dbReference type="PROSITE" id="PS50214">
    <property type="entry name" value="DISINTEGRIN_2"/>
    <property type="match status" value="1"/>
</dbReference>
<dbReference type="CDD" id="cd04271">
    <property type="entry name" value="ZnMc_ADAM_fungal"/>
    <property type="match status" value="1"/>
</dbReference>
<evidence type="ECO:0000256" key="4">
    <source>
        <dbReference type="PROSITE-ProRule" id="PRU00276"/>
    </source>
</evidence>
<dbReference type="SUPFAM" id="SSF57552">
    <property type="entry name" value="Blood coagulation inhibitor (disintegrin)"/>
    <property type="match status" value="1"/>
</dbReference>
<accession>A0A4S2N4H5</accession>
<dbReference type="PROSITE" id="PS50215">
    <property type="entry name" value="ADAM_MEPRO"/>
    <property type="match status" value="1"/>
</dbReference>
<keyword evidence="11" id="KW-1185">Reference proteome</keyword>
<dbReference type="EMBL" id="ML220113">
    <property type="protein sequence ID" value="TGZ84159.1"/>
    <property type="molecule type" value="Genomic_DNA"/>
</dbReference>
<dbReference type="SMART" id="SM00050">
    <property type="entry name" value="DISIN"/>
    <property type="match status" value="1"/>
</dbReference>
<feature type="binding site" evidence="4">
    <location>
        <position position="450"/>
    </location>
    <ligand>
        <name>Zn(2+)</name>
        <dbReference type="ChEBI" id="CHEBI:29105"/>
        <note>catalytic</note>
    </ligand>
</feature>
<dbReference type="FunFam" id="4.10.70.10:FF:000003">
    <property type="entry name" value="Disintegrin and metalloproteinase domain-containing protein 17"/>
    <property type="match status" value="1"/>
</dbReference>
<dbReference type="InterPro" id="IPR001590">
    <property type="entry name" value="Peptidase_M12B"/>
</dbReference>
<keyword evidence="1" id="KW-1015">Disulfide bond</keyword>
<comment type="caution">
    <text evidence="4">Lacks conserved residue(s) required for the propagation of feature annotation.</text>
</comment>
<dbReference type="Proteomes" id="UP000298138">
    <property type="component" value="Unassembled WGS sequence"/>
</dbReference>
<dbReference type="InterPro" id="IPR036436">
    <property type="entry name" value="Disintegrin_dom_sf"/>
</dbReference>
<dbReference type="AlphaFoldDB" id="A0A4S2N4H5"/>
<dbReference type="InParanoid" id="A0A4S2N4H5"/>
<feature type="signal peptide" evidence="7">
    <location>
        <begin position="1"/>
        <end position="28"/>
    </location>
</feature>
<dbReference type="PANTHER" id="PTHR11905:SF159">
    <property type="entry name" value="ADAM METALLOPROTEASE"/>
    <property type="match status" value="1"/>
</dbReference>
<name>A0A4S2N4H5_9PEZI</name>
<evidence type="ECO:0000313" key="10">
    <source>
        <dbReference type="EMBL" id="TGZ84159.1"/>
    </source>
</evidence>
<evidence type="ECO:0000313" key="11">
    <source>
        <dbReference type="Proteomes" id="UP000298138"/>
    </source>
</evidence>
<dbReference type="GO" id="GO:0006508">
    <property type="term" value="P:proteolysis"/>
    <property type="evidence" value="ECO:0007669"/>
    <property type="project" value="InterPro"/>
</dbReference>
<dbReference type="Gene3D" id="3.40.390.10">
    <property type="entry name" value="Collagenase (Catalytic Domain)"/>
    <property type="match status" value="1"/>
</dbReference>
<evidence type="ECO:0000259" key="8">
    <source>
        <dbReference type="PROSITE" id="PS50214"/>
    </source>
</evidence>
<gene>
    <name evidence="10" type="ORF">EX30DRAFT_327979</name>
</gene>
<keyword evidence="6" id="KW-0812">Transmembrane</keyword>
<proteinExistence type="predicted"/>
<evidence type="ECO:0000256" key="5">
    <source>
        <dbReference type="SAM" id="MobiDB-lite"/>
    </source>
</evidence>
<dbReference type="OrthoDB" id="5951731at2759"/>
<feature type="binding site" evidence="4">
    <location>
        <position position="446"/>
    </location>
    <ligand>
        <name>Zn(2+)</name>
        <dbReference type="ChEBI" id="CHEBI:29105"/>
        <note>catalytic</note>
    </ligand>
</feature>
<keyword evidence="6" id="KW-0472">Membrane</keyword>
<dbReference type="InterPro" id="IPR001762">
    <property type="entry name" value="Disintegrin_dom"/>
</dbReference>
<evidence type="ECO:0000256" key="2">
    <source>
        <dbReference type="ARBA" id="ARBA00056552"/>
    </source>
</evidence>
<feature type="domain" description="Peptidase M12B" evidence="9">
    <location>
        <begin position="293"/>
        <end position="504"/>
    </location>
</feature>
<sequence>MWLSRRISAPLRGAALLAFVLLVTFTQADSKKRNPVSYVTEIEDPRIRTPQSRAHALSEFDLIFSIHGGDQDVKLTLKPNLDLIPDAGAKIEIANEAGEIVETRTLRRDGHRVYKGHSWLRDENGWYNVGWSRIVLLRDGARPQFEGVFSIFHDTHHVQLRNTYTRTKHAMDPDVKSDGDDFMVVWKESDIVKDGDGDIGGGELRKRGWHDGQICSADNLTFNSNPDHPLNARFMEPMPRSLWGIDLFEGSLYRRGITRRQNLDEGNYYGGGISVVSNPLLTIGSTDGCPRTKMVALIGVVTDCTYTADFDNEDQVQRNIITNLNTASALYEKSFNIALALGSLVILPATCPGTAPETAKWNLPCRDSVDIHRRLDLISEWRGKKGNDGLALWMLMTTCETGPSVGLAWLGQVCRYATSTNKDGKISSTGALVVARTSQEWKVMAHEIGHMFGANHDCVADNCPNGNYDGKCCPMSRSQCNASGKYMMNPSTGEQITDFSPCTIGALCSSIKNKQIDTTCLTSNKGVKSYTEAKCGNGIVEPGEDCDCGGEENCNNNLCCDAKTCKYTEGSVCDDSNEECCDNCQFASSARICRPSNGECDPEESCTGTSSICPKDEVKPDGSDCSNGLQCASGQCTSRDLQCKTSGITSLGDYSSNDTTACNNDDCMIGCKSPKVPNMCIYNSQSFLDGTICKGDGKCRSGKCVGYSTGGQILAWIRSHKSLVIGIAVAVGVLLLLAITSCIWSRCRGRRRVPVKEVPASRNPHWQPIPSTDGVSAYPMPPPPMRHGSSVTSAGGRRPPPPPPERSQEPPLAAYYNGNSYPAASRWG</sequence>
<feature type="domain" description="Disintegrin" evidence="8">
    <location>
        <begin position="532"/>
        <end position="621"/>
    </location>
</feature>
<dbReference type="STRING" id="341454.A0A4S2N4H5"/>
<keyword evidence="7" id="KW-0732">Signal</keyword>
<comment type="function">
    <text evidence="2">Probable zinc protease.</text>
</comment>
<organism evidence="10 11">
    <name type="scientific">Ascodesmis nigricans</name>
    <dbReference type="NCBI Taxonomy" id="341454"/>
    <lineage>
        <taxon>Eukaryota</taxon>
        <taxon>Fungi</taxon>
        <taxon>Dikarya</taxon>
        <taxon>Ascomycota</taxon>
        <taxon>Pezizomycotina</taxon>
        <taxon>Pezizomycetes</taxon>
        <taxon>Pezizales</taxon>
        <taxon>Ascodesmidaceae</taxon>
        <taxon>Ascodesmis</taxon>
    </lineage>
</organism>
<dbReference type="InterPro" id="IPR024079">
    <property type="entry name" value="MetalloPept_cat_dom_sf"/>
</dbReference>
<keyword evidence="4" id="KW-0479">Metal-binding</keyword>
<dbReference type="Pfam" id="PF00200">
    <property type="entry name" value="Disintegrin"/>
    <property type="match status" value="1"/>
</dbReference>
<evidence type="ECO:0000256" key="1">
    <source>
        <dbReference type="ARBA" id="ARBA00023157"/>
    </source>
</evidence>
<dbReference type="Pfam" id="PF13688">
    <property type="entry name" value="Reprolysin_5"/>
    <property type="match status" value="1"/>
</dbReference>
<keyword evidence="6" id="KW-1133">Transmembrane helix</keyword>